<name>A0A0G0BWW1_9BACT</name>
<dbReference type="Proteomes" id="UP000034457">
    <property type="component" value="Unassembled WGS sequence"/>
</dbReference>
<evidence type="ECO:0000313" key="2">
    <source>
        <dbReference type="EMBL" id="KKP73733.1"/>
    </source>
</evidence>
<evidence type="ECO:0000313" key="3">
    <source>
        <dbReference type="Proteomes" id="UP000034457"/>
    </source>
</evidence>
<sequence length="88" mass="10119">MPKKTRKEKIIAQYRKQLQMIKSQTPAVINITDVKSDIKEISTKTENTNSGILPKVSPYFYGDLKKSILLIMFILIIETGLFFSQLIK</sequence>
<proteinExistence type="predicted"/>
<dbReference type="AlphaFoldDB" id="A0A0G0BWW1"/>
<reference evidence="2 3" key="1">
    <citation type="journal article" date="2015" name="Nature">
        <title>rRNA introns, odd ribosomes, and small enigmatic genomes across a large radiation of phyla.</title>
        <authorList>
            <person name="Brown C.T."/>
            <person name="Hug L.A."/>
            <person name="Thomas B.C."/>
            <person name="Sharon I."/>
            <person name="Castelle C.J."/>
            <person name="Singh A."/>
            <person name="Wilkins M.J."/>
            <person name="Williams K.H."/>
            <person name="Banfield J.F."/>
        </authorList>
    </citation>
    <scope>NUCLEOTIDE SEQUENCE [LARGE SCALE GENOMIC DNA]</scope>
</reference>
<comment type="caution">
    <text evidence="2">The sequence shown here is derived from an EMBL/GenBank/DDBJ whole genome shotgun (WGS) entry which is preliminary data.</text>
</comment>
<accession>A0A0G0BWW1</accession>
<organism evidence="2 3">
    <name type="scientific">Candidatus Roizmanbacteria bacterium GW2011_GWA2_35_19</name>
    <dbReference type="NCBI Taxonomy" id="1618478"/>
    <lineage>
        <taxon>Bacteria</taxon>
        <taxon>Candidatus Roizmaniibacteriota</taxon>
    </lineage>
</organism>
<dbReference type="EMBL" id="LBQC01000003">
    <property type="protein sequence ID" value="KKP73733.1"/>
    <property type="molecule type" value="Genomic_DNA"/>
</dbReference>
<keyword evidence="1" id="KW-0472">Membrane</keyword>
<evidence type="ECO:0000256" key="1">
    <source>
        <dbReference type="SAM" id="Phobius"/>
    </source>
</evidence>
<keyword evidence="1" id="KW-1133">Transmembrane helix</keyword>
<protein>
    <submittedName>
        <fullName evidence="2">Uncharacterized protein</fullName>
    </submittedName>
</protein>
<gene>
    <name evidence="2" type="ORF">UR68_C0003G0028</name>
</gene>
<keyword evidence="1" id="KW-0812">Transmembrane</keyword>
<feature type="transmembrane region" description="Helical" evidence="1">
    <location>
        <begin position="68"/>
        <end position="87"/>
    </location>
</feature>
<dbReference type="STRING" id="1618478.UR68_C0003G0028"/>